<dbReference type="PROSITE" id="PS50011">
    <property type="entry name" value="PROTEIN_KINASE_DOM"/>
    <property type="match status" value="1"/>
</dbReference>
<evidence type="ECO:0000256" key="3">
    <source>
        <dbReference type="ARBA" id="ARBA00022679"/>
    </source>
</evidence>
<dbReference type="InterPro" id="IPR011009">
    <property type="entry name" value="Kinase-like_dom_sf"/>
</dbReference>
<dbReference type="InterPro" id="IPR050205">
    <property type="entry name" value="CDPK_Ser/Thr_kinases"/>
</dbReference>
<keyword evidence="6 7" id="KW-0067">ATP-binding</keyword>
<dbReference type="Gene3D" id="3.30.200.20">
    <property type="entry name" value="Phosphorylase Kinase, domain 1"/>
    <property type="match status" value="1"/>
</dbReference>
<evidence type="ECO:0000256" key="1">
    <source>
        <dbReference type="ARBA" id="ARBA00005354"/>
    </source>
</evidence>
<evidence type="ECO:0000256" key="2">
    <source>
        <dbReference type="ARBA" id="ARBA00022527"/>
    </source>
</evidence>
<protein>
    <recommendedName>
        <fullName evidence="9">Protein kinase domain-containing protein</fullName>
    </recommendedName>
</protein>
<dbReference type="Proteomes" id="UP000824890">
    <property type="component" value="Unassembled WGS sequence"/>
</dbReference>
<feature type="domain" description="Protein kinase" evidence="9">
    <location>
        <begin position="41"/>
        <end position="303"/>
    </location>
</feature>
<evidence type="ECO:0000256" key="8">
    <source>
        <dbReference type="RuleBase" id="RU000304"/>
    </source>
</evidence>
<dbReference type="Pfam" id="PF00069">
    <property type="entry name" value="Pkinase"/>
    <property type="match status" value="1"/>
</dbReference>
<dbReference type="SMART" id="SM00220">
    <property type="entry name" value="S_TKc"/>
    <property type="match status" value="1"/>
</dbReference>
<evidence type="ECO:0000259" key="9">
    <source>
        <dbReference type="PROSITE" id="PS50011"/>
    </source>
</evidence>
<accession>A0ABQ7ZMX6</accession>
<evidence type="ECO:0000256" key="4">
    <source>
        <dbReference type="ARBA" id="ARBA00022741"/>
    </source>
</evidence>
<proteinExistence type="inferred from homology"/>
<evidence type="ECO:0000256" key="5">
    <source>
        <dbReference type="ARBA" id="ARBA00022777"/>
    </source>
</evidence>
<keyword evidence="4 7" id="KW-0547">Nucleotide-binding</keyword>
<organism evidence="10 11">
    <name type="scientific">Brassica napus</name>
    <name type="common">Rape</name>
    <dbReference type="NCBI Taxonomy" id="3708"/>
    <lineage>
        <taxon>Eukaryota</taxon>
        <taxon>Viridiplantae</taxon>
        <taxon>Streptophyta</taxon>
        <taxon>Embryophyta</taxon>
        <taxon>Tracheophyta</taxon>
        <taxon>Spermatophyta</taxon>
        <taxon>Magnoliopsida</taxon>
        <taxon>eudicotyledons</taxon>
        <taxon>Gunneridae</taxon>
        <taxon>Pentapetalae</taxon>
        <taxon>rosids</taxon>
        <taxon>malvids</taxon>
        <taxon>Brassicales</taxon>
        <taxon>Brassicaceae</taxon>
        <taxon>Brassiceae</taxon>
        <taxon>Brassica</taxon>
    </lineage>
</organism>
<dbReference type="PANTHER" id="PTHR24349">
    <property type="entry name" value="SERINE/THREONINE-PROTEIN KINASE"/>
    <property type="match status" value="1"/>
</dbReference>
<dbReference type="EMBL" id="JAGKQM010000015">
    <property type="protein sequence ID" value="KAH0881574.1"/>
    <property type="molecule type" value="Genomic_DNA"/>
</dbReference>
<name>A0ABQ7ZMX6_BRANA</name>
<dbReference type="PROSITE" id="PS00108">
    <property type="entry name" value="PROTEIN_KINASE_ST"/>
    <property type="match status" value="1"/>
</dbReference>
<dbReference type="Gene3D" id="1.10.510.10">
    <property type="entry name" value="Transferase(Phosphotransferase) domain 1"/>
    <property type="match status" value="1"/>
</dbReference>
<dbReference type="InterPro" id="IPR017441">
    <property type="entry name" value="Protein_kinase_ATP_BS"/>
</dbReference>
<evidence type="ECO:0000256" key="7">
    <source>
        <dbReference type="PROSITE-ProRule" id="PRU10141"/>
    </source>
</evidence>
<dbReference type="SUPFAM" id="SSF56112">
    <property type="entry name" value="Protein kinase-like (PK-like)"/>
    <property type="match status" value="1"/>
</dbReference>
<dbReference type="PROSITE" id="PS00107">
    <property type="entry name" value="PROTEIN_KINASE_ATP"/>
    <property type="match status" value="1"/>
</dbReference>
<evidence type="ECO:0000256" key="6">
    <source>
        <dbReference type="ARBA" id="ARBA00022840"/>
    </source>
</evidence>
<dbReference type="InterPro" id="IPR000719">
    <property type="entry name" value="Prot_kinase_dom"/>
</dbReference>
<gene>
    <name evidence="10" type="ORF">HID58_068968</name>
</gene>
<reference evidence="10 11" key="1">
    <citation type="submission" date="2021-05" db="EMBL/GenBank/DDBJ databases">
        <title>Genome Assembly of Synthetic Allotetraploid Brassica napus Reveals Homoeologous Exchanges between Subgenomes.</title>
        <authorList>
            <person name="Davis J.T."/>
        </authorList>
    </citation>
    <scope>NUCLEOTIDE SEQUENCE [LARGE SCALE GENOMIC DNA]</scope>
    <source>
        <strain evidence="11">cv. Da-Ae</strain>
        <tissue evidence="10">Seedling</tissue>
    </source>
</reference>
<feature type="binding site" evidence="7">
    <location>
        <position position="70"/>
    </location>
    <ligand>
        <name>ATP</name>
        <dbReference type="ChEBI" id="CHEBI:30616"/>
    </ligand>
</feature>
<dbReference type="CDD" id="cd05117">
    <property type="entry name" value="STKc_CAMK"/>
    <property type="match status" value="1"/>
</dbReference>
<keyword evidence="5" id="KW-0418">Kinase</keyword>
<feature type="non-terminal residue" evidence="10">
    <location>
        <position position="1"/>
    </location>
</feature>
<comment type="similarity">
    <text evidence="1">Belongs to the protein kinase superfamily. CAMK Ser/Thr protein kinase family. CaMK subfamily.</text>
</comment>
<dbReference type="InterPro" id="IPR008271">
    <property type="entry name" value="Ser/Thr_kinase_AS"/>
</dbReference>
<comment type="caution">
    <text evidence="10">The sequence shown here is derived from an EMBL/GenBank/DDBJ whole genome shotgun (WGS) entry which is preliminary data.</text>
</comment>
<keyword evidence="11" id="KW-1185">Reference proteome</keyword>
<evidence type="ECO:0000313" key="10">
    <source>
        <dbReference type="EMBL" id="KAH0881574.1"/>
    </source>
</evidence>
<keyword evidence="2 8" id="KW-0723">Serine/threonine-protein kinase</keyword>
<sequence length="312" mass="34904">ILFLYINKQPSPLSHEASRDTKRIIKQNIPMTGEFELANSYQICDEIGRGRFGTITRCFSPATKEFYACKTIDKRVLVDALDRECITTEPRIMAMLPPHPNIVMIHDLFETEDTLAIVMELVDPPTTIYDRLISAVGGRLSESESASYARKLLRAVAHCHRRGVVHRDVKPDNVLIDLGSGGVKLCDFGSAVWLGGEKTETAEGVVGTPYYLAPEVVMGRRYGEKVDVWSVGVVIYTMLAGEPPFNGETAEEIFETILRGNLRFPRKVFGSVSAEAKDLLRRMICRDVSRRFSAEDALRHAWIVNVGNLQSN</sequence>
<keyword evidence="3" id="KW-0808">Transferase</keyword>
<evidence type="ECO:0000313" key="11">
    <source>
        <dbReference type="Proteomes" id="UP000824890"/>
    </source>
</evidence>